<evidence type="ECO:0000313" key="2">
    <source>
        <dbReference type="EMBL" id="MBR0801890.1"/>
    </source>
</evidence>
<organism evidence="2 3">
    <name type="scientific">Bradyrhizobium jicamae</name>
    <dbReference type="NCBI Taxonomy" id="280332"/>
    <lineage>
        <taxon>Bacteria</taxon>
        <taxon>Pseudomonadati</taxon>
        <taxon>Pseudomonadota</taxon>
        <taxon>Alphaproteobacteria</taxon>
        <taxon>Hyphomicrobiales</taxon>
        <taxon>Nitrobacteraceae</taxon>
        <taxon>Bradyrhizobium</taxon>
    </lineage>
</organism>
<name>A0ABS5FYK2_9BRAD</name>
<gene>
    <name evidence="2" type="ORF">JQ615_41935</name>
</gene>
<accession>A0ABS5FYK2</accession>
<evidence type="ECO:0000313" key="3">
    <source>
        <dbReference type="Proteomes" id="UP001315278"/>
    </source>
</evidence>
<keyword evidence="3" id="KW-1185">Reference proteome</keyword>
<feature type="domain" description="Lipocalin-like" evidence="1">
    <location>
        <begin position="19"/>
        <end position="133"/>
    </location>
</feature>
<proteinExistence type="predicted"/>
<dbReference type="RefSeq" id="WP_212495770.1">
    <property type="nucleotide sequence ID" value="NZ_JAFCJH010000132.1"/>
</dbReference>
<reference evidence="3" key="1">
    <citation type="journal article" date="2021" name="ISME J.">
        <title>Evolutionary origin and ecological implication of a unique nif island in free-living Bradyrhizobium lineages.</title>
        <authorList>
            <person name="Tao J."/>
        </authorList>
    </citation>
    <scope>NUCLEOTIDE SEQUENCE [LARGE SCALE GENOMIC DNA]</scope>
    <source>
        <strain evidence="3">SZCCT0434</strain>
    </source>
</reference>
<sequence>MVNSELTPSVSCDPKDLEGTWTLVSVVTERDGKRFDAYGPNAKGHLVFDSIGRYSIIFISGGLPKFASGSRSSPTADESIAVVSGSFAHFGTYVVDEVDKSFTFQVERATLPNWDGKNTKRSFGIRGDELHFTDPHSSGGGVATTIFERAKSAR</sequence>
<dbReference type="Pfam" id="PF13924">
    <property type="entry name" value="Lipocalin_5"/>
    <property type="match status" value="1"/>
</dbReference>
<dbReference type="EMBL" id="JAFCJH010000132">
    <property type="protein sequence ID" value="MBR0801890.1"/>
    <property type="molecule type" value="Genomic_DNA"/>
</dbReference>
<dbReference type="Proteomes" id="UP001315278">
    <property type="component" value="Unassembled WGS sequence"/>
</dbReference>
<dbReference type="InterPro" id="IPR024311">
    <property type="entry name" value="Lipocalin-like"/>
</dbReference>
<protein>
    <submittedName>
        <fullName evidence="2">Lipocalin-like domain-containing protein</fullName>
    </submittedName>
</protein>
<comment type="caution">
    <text evidence="2">The sequence shown here is derived from an EMBL/GenBank/DDBJ whole genome shotgun (WGS) entry which is preliminary data.</text>
</comment>
<evidence type="ECO:0000259" key="1">
    <source>
        <dbReference type="Pfam" id="PF13924"/>
    </source>
</evidence>